<feature type="compositionally biased region" description="Acidic residues" evidence="1">
    <location>
        <begin position="503"/>
        <end position="515"/>
    </location>
</feature>
<accession>A0A077R7I4</accession>
<sequence length="767" mass="80005">MHFTQALTVVLSLSAAAVSAAPAPIKRGSAEGASKLMLRSVHENQIAARSVGINDAVSAKPLQARGLDSVTHLRRAIDLRFGDLDPKARDLAMVTELHRRGLLDQLVAALRDLIITLLGQGGGMTRRQTNNAQLEEAVHQVTCILDALFGNTDASCSDVLGGGNNSTANATSTSSNKTMSPLEKKLSMLGAELKNGTSITQVVDGLMAHNATAAAAGGKKKDKKGDKGKNSSAKNATSTAETTPQAATSSNATPLGATAQNEKRSFEILEARQNSGVEGLLVALRDVVDTILNTLLPMASRGESESSASSTSSARWPPQDCPPPTPNDGMYRPGCPGYGRRDLAVRRSMQALGERDANILQTMMPIIEMLLQQLPSLISSMGSSPSSTANAAAATATSATGTAAKAASPTAMVDDAFSQIMSALGYNDSAAQPSSGTESKTTSAASKAQATGAAAATAVSDGANGASSAARSAANLSQNFNARDFLNGDGMNLGERQVSSTDDVTDDTDGADDIGSDNCDASGNSGGINVSLLNNLLNGLLSGLTRRSADEVPLEFFKRQTTTSGTNGTIGSDNCSASNNSGGVNLSLLDNLLNGLLSGLGRRDVGEDSGMVSVQALQRDVSESSRSSSLLQERADFAPVWDEIKKIGNQHFHVARDLSTDAQASTKRAAGDTDAPNFTPVWEAFRNLVDSGYEQAATATNSAQRRDESAPLKLDYKPLMKAGIKFGKQVFKSFTTHHNKRSTDYKPFLDAASNFASTAIKEMFKSS</sequence>
<organism evidence="3">
    <name type="scientific">Melanopsichium pennsylvanicum 4</name>
    <dbReference type="NCBI Taxonomy" id="1398559"/>
    <lineage>
        <taxon>Eukaryota</taxon>
        <taxon>Fungi</taxon>
        <taxon>Dikarya</taxon>
        <taxon>Basidiomycota</taxon>
        <taxon>Ustilaginomycotina</taxon>
        <taxon>Ustilaginomycetes</taxon>
        <taxon>Ustilaginales</taxon>
        <taxon>Ustilaginaceae</taxon>
        <taxon>Melanopsichium</taxon>
    </lineage>
</organism>
<name>A0A077R7I4_9BASI</name>
<feature type="region of interest" description="Disordered" evidence="1">
    <location>
        <begin position="491"/>
        <end position="519"/>
    </location>
</feature>
<evidence type="ECO:0000256" key="1">
    <source>
        <dbReference type="SAM" id="MobiDB-lite"/>
    </source>
</evidence>
<protein>
    <submittedName>
        <fullName evidence="3">Uncharacterized protein</fullName>
    </submittedName>
</protein>
<keyword evidence="2" id="KW-0732">Signal</keyword>
<proteinExistence type="predicted"/>
<dbReference type="EMBL" id="HG529569">
    <property type="protein sequence ID" value="CDI53124.1"/>
    <property type="molecule type" value="Genomic_DNA"/>
</dbReference>
<feature type="signal peptide" evidence="2">
    <location>
        <begin position="1"/>
        <end position="20"/>
    </location>
</feature>
<feature type="compositionally biased region" description="Low complexity" evidence="1">
    <location>
        <begin position="300"/>
        <end position="318"/>
    </location>
</feature>
<evidence type="ECO:0000256" key="2">
    <source>
        <dbReference type="SAM" id="SignalP"/>
    </source>
</evidence>
<feature type="chain" id="PRO_5001722860" evidence="2">
    <location>
        <begin position="21"/>
        <end position="767"/>
    </location>
</feature>
<feature type="compositionally biased region" description="Polar residues" evidence="1">
    <location>
        <begin position="236"/>
        <end position="253"/>
    </location>
</feature>
<dbReference type="AlphaFoldDB" id="A0A077R7I4"/>
<evidence type="ECO:0000313" key="3">
    <source>
        <dbReference type="EMBL" id="CDI53124.1"/>
    </source>
</evidence>
<feature type="region of interest" description="Disordered" evidence="1">
    <location>
        <begin position="300"/>
        <end position="334"/>
    </location>
</feature>
<reference evidence="3" key="1">
    <citation type="journal article" date="2014" name="Genome Biol. Evol.">
        <title>Gene Loss Rather Than Gene Gain Is Associated with a Host Jump from Monocots to Dicots in the Smut Fungus Melanopsichium pennsylvanicum.</title>
        <authorList>
            <person name="Sharma R."/>
            <person name="Mishra B."/>
            <person name="Runge F."/>
            <person name="Thines M."/>
        </authorList>
    </citation>
    <scope>NUCLEOTIDE SEQUENCE</scope>
    <source>
        <strain evidence="3">4</strain>
    </source>
</reference>
<feature type="region of interest" description="Disordered" evidence="1">
    <location>
        <begin position="214"/>
        <end position="258"/>
    </location>
</feature>